<proteinExistence type="predicted"/>
<feature type="compositionally biased region" description="Basic and acidic residues" evidence="6">
    <location>
        <begin position="47"/>
        <end position="56"/>
    </location>
</feature>
<evidence type="ECO:0000256" key="6">
    <source>
        <dbReference type="SAM" id="MobiDB-lite"/>
    </source>
</evidence>
<evidence type="ECO:0000256" key="2">
    <source>
        <dbReference type="ARBA" id="ARBA00022475"/>
    </source>
</evidence>
<feature type="region of interest" description="Disordered" evidence="6">
    <location>
        <begin position="35"/>
        <end position="120"/>
    </location>
</feature>
<feature type="transmembrane region" description="Helical" evidence="7">
    <location>
        <begin position="244"/>
        <end position="262"/>
    </location>
</feature>
<dbReference type="EMBL" id="CP042374">
    <property type="protein sequence ID" value="QEA34017.1"/>
    <property type="molecule type" value="Genomic_DNA"/>
</dbReference>
<dbReference type="GeneID" id="61187639"/>
<sequence>MADKKRPSAPNELGQHVDKVNVDGKVLSADEILEKARQRLKQKHQQRPYDGHFDGHKKPKTEVSSQPTQEEINAIKAKNNRARTNIVSKKPSLKNQEPKTSAKDNRQVSTSSPNTASDNDRATLVKGSAWLSAGNIVSRVLGAAYIVPWMALLGTNSNRANALFGQGYNIYGMFLAIATFGIPAAISKLVAEFDSRNDVYRSRQLTRQSLMLGVVLGIVFGIAIYVMAPMLSNGHDNFIPVLRSLAPAVAIFPLMSMIRGIFQGHQLMSVSALSQVIEQIARIAYMLVTTITILSINPNNWTAVVVQSTFAAFIGAIFSMIVLGWGWIKYHSIVVRSWHPSAPLEKTRTFSMIVNILKESWPFIIIGSAITLFQLVDQYTYFNIMNHFFTLSSEQLEVKFALFSANPNKLIMIIVPFSTSIAATALPMLSGSKATLTREKIQAQLEQVIKLFALVMLPSTLGMFAIAGPLYKMFYPIDVTNQEGIYLLEYSAILAIAFSLFMLLSFILQALSEVSIVIKSFVIGLVIKLAFQIPLVRYFEGMGALMASVLGMAVAVAYMLDYLNTVYGVSLSTVSHELWQMFVGAAIMAVIVYLIVFGFSQFILPEDNKLSVTITALLSAGIGGIIVITLYLRMGFVSELLGNKMRYIPRILRPKQ</sequence>
<dbReference type="InterPro" id="IPR050833">
    <property type="entry name" value="Poly_Biosynth_Transport"/>
</dbReference>
<dbReference type="Proteomes" id="UP000321332">
    <property type="component" value="Chromosome"/>
</dbReference>
<evidence type="ECO:0000313" key="8">
    <source>
        <dbReference type="EMBL" id="QEA34017.1"/>
    </source>
</evidence>
<dbReference type="AlphaFoldDB" id="A0AAE6ILI1"/>
<dbReference type="CDD" id="cd13124">
    <property type="entry name" value="MATE_SpoVB_like"/>
    <property type="match status" value="1"/>
</dbReference>
<feature type="transmembrane region" description="Helical" evidence="7">
    <location>
        <begin position="541"/>
        <end position="560"/>
    </location>
</feature>
<dbReference type="Pfam" id="PF01943">
    <property type="entry name" value="Polysacc_synt"/>
    <property type="match status" value="1"/>
</dbReference>
<keyword evidence="2" id="KW-1003">Cell membrane</keyword>
<feature type="compositionally biased region" description="Polar residues" evidence="6">
    <location>
        <begin position="107"/>
        <end position="117"/>
    </location>
</feature>
<feature type="transmembrane region" description="Helical" evidence="7">
    <location>
        <begin position="310"/>
        <end position="328"/>
    </location>
</feature>
<dbReference type="RefSeq" id="WP_014974540.1">
    <property type="nucleotide sequence ID" value="NZ_CP042374.1"/>
</dbReference>
<feature type="transmembrane region" description="Helical" evidence="7">
    <location>
        <begin position="129"/>
        <end position="150"/>
    </location>
</feature>
<feature type="transmembrane region" description="Helical" evidence="7">
    <location>
        <begin position="516"/>
        <end position="535"/>
    </location>
</feature>
<dbReference type="InterPro" id="IPR002797">
    <property type="entry name" value="Polysacc_synth"/>
</dbReference>
<comment type="subcellular location">
    <subcellularLocation>
        <location evidence="1">Cell membrane</location>
        <topology evidence="1">Multi-pass membrane protein</topology>
    </subcellularLocation>
</comment>
<protein>
    <submittedName>
        <fullName evidence="8">Polysaccharide biosynthesis protein</fullName>
    </submittedName>
</protein>
<dbReference type="PANTHER" id="PTHR30250:SF21">
    <property type="entry name" value="LIPID II FLIPPASE MURJ"/>
    <property type="match status" value="1"/>
</dbReference>
<keyword evidence="3 7" id="KW-0812">Transmembrane</keyword>
<reference evidence="8 9" key="1">
    <citation type="submission" date="2019-06" db="EMBL/GenBank/DDBJ databases">
        <title>Genome analyses of bacteria isolated from kimchi.</title>
        <authorList>
            <person name="Lee S."/>
            <person name="Ahn S."/>
            <person name="Roh S."/>
        </authorList>
    </citation>
    <scope>NUCLEOTIDE SEQUENCE [LARGE SCALE GENOMIC DNA]</scope>
    <source>
        <strain evidence="8 9">CBA3620</strain>
    </source>
</reference>
<evidence type="ECO:0000256" key="3">
    <source>
        <dbReference type="ARBA" id="ARBA00022692"/>
    </source>
</evidence>
<feature type="compositionally biased region" description="Basic and acidic residues" evidence="6">
    <location>
        <begin position="96"/>
        <end position="106"/>
    </location>
</feature>
<feature type="transmembrane region" description="Helical" evidence="7">
    <location>
        <begin position="490"/>
        <end position="509"/>
    </location>
</feature>
<dbReference type="PANTHER" id="PTHR30250">
    <property type="entry name" value="PST FAMILY PREDICTED COLANIC ACID TRANSPORTER"/>
    <property type="match status" value="1"/>
</dbReference>
<dbReference type="OMA" id="MYWKKYN"/>
<feature type="transmembrane region" description="Helical" evidence="7">
    <location>
        <begin position="581"/>
        <end position="604"/>
    </location>
</feature>
<evidence type="ECO:0000256" key="5">
    <source>
        <dbReference type="ARBA" id="ARBA00023136"/>
    </source>
</evidence>
<feature type="transmembrane region" description="Helical" evidence="7">
    <location>
        <begin position="283"/>
        <end position="304"/>
    </location>
</feature>
<feature type="region of interest" description="Disordered" evidence="6">
    <location>
        <begin position="1"/>
        <end position="23"/>
    </location>
</feature>
<evidence type="ECO:0000256" key="1">
    <source>
        <dbReference type="ARBA" id="ARBA00004651"/>
    </source>
</evidence>
<gene>
    <name evidence="8" type="ORF">FGL89_07730</name>
</gene>
<name>A0AAE6ILI1_LEUCA</name>
<keyword evidence="4 7" id="KW-1133">Transmembrane helix</keyword>
<feature type="compositionally biased region" description="Polar residues" evidence="6">
    <location>
        <begin position="82"/>
        <end position="95"/>
    </location>
</feature>
<dbReference type="GO" id="GO:0005886">
    <property type="term" value="C:plasma membrane"/>
    <property type="evidence" value="ECO:0007669"/>
    <property type="project" value="UniProtKB-SubCell"/>
</dbReference>
<evidence type="ECO:0000256" key="7">
    <source>
        <dbReference type="SAM" id="Phobius"/>
    </source>
</evidence>
<feature type="transmembrane region" description="Helical" evidence="7">
    <location>
        <begin position="410"/>
        <end position="430"/>
    </location>
</feature>
<dbReference type="InterPro" id="IPR024923">
    <property type="entry name" value="PG_synth_SpoVB"/>
</dbReference>
<feature type="transmembrane region" description="Helical" evidence="7">
    <location>
        <begin position="170"/>
        <end position="190"/>
    </location>
</feature>
<accession>A0AAE6ILI1</accession>
<evidence type="ECO:0000313" key="9">
    <source>
        <dbReference type="Proteomes" id="UP000321332"/>
    </source>
</evidence>
<feature type="compositionally biased region" description="Polar residues" evidence="6">
    <location>
        <begin position="62"/>
        <end position="71"/>
    </location>
</feature>
<feature type="transmembrane region" description="Helical" evidence="7">
    <location>
        <begin position="451"/>
        <end position="470"/>
    </location>
</feature>
<feature type="transmembrane region" description="Helical" evidence="7">
    <location>
        <begin position="210"/>
        <end position="232"/>
    </location>
</feature>
<keyword evidence="5 7" id="KW-0472">Membrane</keyword>
<feature type="transmembrane region" description="Helical" evidence="7">
    <location>
        <begin position="610"/>
        <end position="632"/>
    </location>
</feature>
<feature type="transmembrane region" description="Helical" evidence="7">
    <location>
        <begin position="361"/>
        <end position="382"/>
    </location>
</feature>
<evidence type="ECO:0000256" key="4">
    <source>
        <dbReference type="ARBA" id="ARBA00022989"/>
    </source>
</evidence>
<organism evidence="8 9">
    <name type="scientific">Leuconostoc carnosum</name>
    <dbReference type="NCBI Taxonomy" id="1252"/>
    <lineage>
        <taxon>Bacteria</taxon>
        <taxon>Bacillati</taxon>
        <taxon>Bacillota</taxon>
        <taxon>Bacilli</taxon>
        <taxon>Lactobacillales</taxon>
        <taxon>Lactobacillaceae</taxon>
        <taxon>Leuconostoc</taxon>
    </lineage>
</organism>